<keyword evidence="2" id="KW-1185">Reference proteome</keyword>
<protein>
    <submittedName>
        <fullName evidence="1">Uncharacterized protein</fullName>
    </submittedName>
</protein>
<dbReference type="EMBL" id="REGN01011776">
    <property type="protein sequence ID" value="RMZ96921.1"/>
    <property type="molecule type" value="Genomic_DNA"/>
</dbReference>
<proteinExistence type="predicted"/>
<evidence type="ECO:0000313" key="2">
    <source>
        <dbReference type="Proteomes" id="UP000276133"/>
    </source>
</evidence>
<organism evidence="1 2">
    <name type="scientific">Brachionus plicatilis</name>
    <name type="common">Marine rotifer</name>
    <name type="synonym">Brachionus muelleri</name>
    <dbReference type="NCBI Taxonomy" id="10195"/>
    <lineage>
        <taxon>Eukaryota</taxon>
        <taxon>Metazoa</taxon>
        <taxon>Spiralia</taxon>
        <taxon>Gnathifera</taxon>
        <taxon>Rotifera</taxon>
        <taxon>Eurotatoria</taxon>
        <taxon>Monogononta</taxon>
        <taxon>Pseudotrocha</taxon>
        <taxon>Ploima</taxon>
        <taxon>Brachionidae</taxon>
        <taxon>Brachionus</taxon>
    </lineage>
</organism>
<evidence type="ECO:0000313" key="1">
    <source>
        <dbReference type="EMBL" id="RMZ96921.1"/>
    </source>
</evidence>
<dbReference type="AlphaFoldDB" id="A0A3M7PCT5"/>
<gene>
    <name evidence="1" type="ORF">BpHYR1_024384</name>
</gene>
<reference evidence="1 2" key="1">
    <citation type="journal article" date="2018" name="Sci. Rep.">
        <title>Genomic signatures of local adaptation to the degree of environmental predictability in rotifers.</title>
        <authorList>
            <person name="Franch-Gras L."/>
            <person name="Hahn C."/>
            <person name="Garcia-Roger E.M."/>
            <person name="Carmona M.J."/>
            <person name="Serra M."/>
            <person name="Gomez A."/>
        </authorList>
    </citation>
    <scope>NUCLEOTIDE SEQUENCE [LARGE SCALE GENOMIC DNA]</scope>
    <source>
        <strain evidence="1">HYR1</strain>
    </source>
</reference>
<sequence length="89" mass="10545">NLATKYKTIVYYNHKNNSLFQFLTTRFFNPDLDFNFSDNNYLERYILSSFGSEGIGNLIKKRLTDPPDPIPKLTINPNRRRNLLKIDME</sequence>
<dbReference type="Proteomes" id="UP000276133">
    <property type="component" value="Unassembled WGS sequence"/>
</dbReference>
<name>A0A3M7PCT5_BRAPC</name>
<accession>A0A3M7PCT5</accession>
<comment type="caution">
    <text evidence="1">The sequence shown here is derived from an EMBL/GenBank/DDBJ whole genome shotgun (WGS) entry which is preliminary data.</text>
</comment>
<feature type="non-terminal residue" evidence="1">
    <location>
        <position position="1"/>
    </location>
</feature>